<name>A0A4S4DZ35_CAMSN</name>
<dbReference type="Pfam" id="PF10354">
    <property type="entry name" value="BMT5-like"/>
    <property type="match status" value="1"/>
</dbReference>
<gene>
    <name evidence="2" type="ORF">TEA_017393</name>
</gene>
<keyword evidence="3" id="KW-1185">Reference proteome</keyword>
<dbReference type="InterPro" id="IPR029063">
    <property type="entry name" value="SAM-dependent_MTases_sf"/>
</dbReference>
<accession>A0A4S4DZ35</accession>
<dbReference type="Proteomes" id="UP000306102">
    <property type="component" value="Unassembled WGS sequence"/>
</dbReference>
<dbReference type="EMBL" id="SDRB02009111">
    <property type="protein sequence ID" value="THG08730.1"/>
    <property type="molecule type" value="Genomic_DNA"/>
</dbReference>
<sequence>MEKAEVVVVKEVDEESEIWVKHYKSSHQILVVGDGDFSFSLSLAHSFRSASNILASSLDSYGNPLSLSHRRSGDLISHLLDTLIKKYKQAKSNLEKLELWGASILHGVDATKMKLHTDLRMRKFDRIIFNFPHAGFHGKEDMVHLIKMHRCLVHEFFRNASGMLRADGEIHVNHKTTPPFSHWNLEELAAQNSLALIDLVDFKIEDYPGYNNKRGAGLRCDEPFPLGECSTFKFRFSPTAKKILKARRNLDTSHQKFQLLQDTPIQTLQPPIPFEFRLHQTNFTACMNNITGYVGTPRYLQDTPIQTLQQPISFESRLPQTNFTTYMNDSPVDVRNECFRIFHEYFNHILETFGRTDCDVYNSAHEALKLGFRRYTEVRGRDLNGYINILQELQRLSVVRSAWLQNTLLGLDHQL</sequence>
<comment type="caution">
    <text evidence="2">The sequence shown here is derived from an EMBL/GenBank/DDBJ whole genome shotgun (WGS) entry which is preliminary data.</text>
</comment>
<protein>
    <recommendedName>
        <fullName evidence="1">25S rRNA (uridine-N(3))-methyltransferase BMT5-like domain-containing protein</fullName>
    </recommendedName>
</protein>
<evidence type="ECO:0000313" key="3">
    <source>
        <dbReference type="Proteomes" id="UP000306102"/>
    </source>
</evidence>
<organism evidence="2 3">
    <name type="scientific">Camellia sinensis var. sinensis</name>
    <name type="common">China tea</name>
    <dbReference type="NCBI Taxonomy" id="542762"/>
    <lineage>
        <taxon>Eukaryota</taxon>
        <taxon>Viridiplantae</taxon>
        <taxon>Streptophyta</taxon>
        <taxon>Embryophyta</taxon>
        <taxon>Tracheophyta</taxon>
        <taxon>Spermatophyta</taxon>
        <taxon>Magnoliopsida</taxon>
        <taxon>eudicotyledons</taxon>
        <taxon>Gunneridae</taxon>
        <taxon>Pentapetalae</taxon>
        <taxon>asterids</taxon>
        <taxon>Ericales</taxon>
        <taxon>Theaceae</taxon>
        <taxon>Camellia</taxon>
    </lineage>
</organism>
<dbReference type="PANTHER" id="PTHR11538:SF26">
    <property type="entry name" value="FERREDOXIN-FOLD ANTICODON-BINDING DOMAIN-CONTAINING PROTEIN 1"/>
    <property type="match status" value="1"/>
</dbReference>
<dbReference type="GO" id="GO:0005737">
    <property type="term" value="C:cytoplasm"/>
    <property type="evidence" value="ECO:0007669"/>
    <property type="project" value="TreeGrafter"/>
</dbReference>
<dbReference type="STRING" id="542762.A0A4S4DZ35"/>
<dbReference type="InterPro" id="IPR019446">
    <property type="entry name" value="BMT5-like"/>
</dbReference>
<dbReference type="GO" id="GO:0070042">
    <property type="term" value="F:rRNA (uridine-N3-)-methyltransferase activity"/>
    <property type="evidence" value="ECO:0007669"/>
    <property type="project" value="InterPro"/>
</dbReference>
<reference evidence="2 3" key="1">
    <citation type="journal article" date="2018" name="Proc. Natl. Acad. Sci. U.S.A.">
        <title>Draft genome sequence of Camellia sinensis var. sinensis provides insights into the evolution of the tea genome and tea quality.</title>
        <authorList>
            <person name="Wei C."/>
            <person name="Yang H."/>
            <person name="Wang S."/>
            <person name="Zhao J."/>
            <person name="Liu C."/>
            <person name="Gao L."/>
            <person name="Xia E."/>
            <person name="Lu Y."/>
            <person name="Tai Y."/>
            <person name="She G."/>
            <person name="Sun J."/>
            <person name="Cao H."/>
            <person name="Tong W."/>
            <person name="Gao Q."/>
            <person name="Li Y."/>
            <person name="Deng W."/>
            <person name="Jiang X."/>
            <person name="Wang W."/>
            <person name="Chen Q."/>
            <person name="Zhang S."/>
            <person name="Li H."/>
            <person name="Wu J."/>
            <person name="Wang P."/>
            <person name="Li P."/>
            <person name="Shi C."/>
            <person name="Zheng F."/>
            <person name="Jian J."/>
            <person name="Huang B."/>
            <person name="Shan D."/>
            <person name="Shi M."/>
            <person name="Fang C."/>
            <person name="Yue Y."/>
            <person name="Li F."/>
            <person name="Li D."/>
            <person name="Wei S."/>
            <person name="Han B."/>
            <person name="Jiang C."/>
            <person name="Yin Y."/>
            <person name="Xia T."/>
            <person name="Zhang Z."/>
            <person name="Bennetzen J.L."/>
            <person name="Zhao S."/>
            <person name="Wan X."/>
        </authorList>
    </citation>
    <scope>NUCLEOTIDE SEQUENCE [LARGE SCALE GENOMIC DNA]</scope>
    <source>
        <strain evidence="3">cv. Shuchazao</strain>
        <tissue evidence="2">Leaf</tissue>
    </source>
</reference>
<evidence type="ECO:0000313" key="2">
    <source>
        <dbReference type="EMBL" id="THG08730.1"/>
    </source>
</evidence>
<proteinExistence type="predicted"/>
<dbReference type="PANTHER" id="PTHR11538">
    <property type="entry name" value="PHENYLALANYL-TRNA SYNTHETASE"/>
    <property type="match status" value="1"/>
</dbReference>
<dbReference type="SUPFAM" id="SSF53335">
    <property type="entry name" value="S-adenosyl-L-methionine-dependent methyltransferases"/>
    <property type="match status" value="1"/>
</dbReference>
<dbReference type="GO" id="GO:0070475">
    <property type="term" value="P:rRNA base methylation"/>
    <property type="evidence" value="ECO:0007669"/>
    <property type="project" value="InterPro"/>
</dbReference>
<dbReference type="AlphaFoldDB" id="A0A4S4DZ35"/>
<evidence type="ECO:0000259" key="1">
    <source>
        <dbReference type="Pfam" id="PF10354"/>
    </source>
</evidence>
<feature type="domain" description="25S rRNA (uridine-N(3))-methyltransferase BMT5-like" evidence="1">
    <location>
        <begin position="30"/>
        <end position="214"/>
    </location>
</feature>